<proteinExistence type="predicted"/>
<evidence type="ECO:0008006" key="4">
    <source>
        <dbReference type="Google" id="ProtNLM"/>
    </source>
</evidence>
<comment type="caution">
    <text evidence="2">The sequence shown here is derived from an EMBL/GenBank/DDBJ whole genome shotgun (WGS) entry which is preliminary data.</text>
</comment>
<accession>A0A9D0ZJ94</accession>
<evidence type="ECO:0000313" key="3">
    <source>
        <dbReference type="Proteomes" id="UP000824260"/>
    </source>
</evidence>
<evidence type="ECO:0000313" key="2">
    <source>
        <dbReference type="EMBL" id="HIQ81555.1"/>
    </source>
</evidence>
<feature type="chain" id="PRO_5039027480" description="Lipoprotein" evidence="1">
    <location>
        <begin position="22"/>
        <end position="164"/>
    </location>
</feature>
<sequence length="164" mass="17318">MKKLLCLLICALLTLGACAMAEGGQLPLAASLEAYLPSVGHPFTASDEDGDGYNDTFTVTFDDGQGTAIEASCQCFDGAARVVCDMGAVGADADVGTVCQVVNALNANGDSCRWWYDEEAGVVRATQEIYDAVGGDFGAYAFYYMNSAATYVYFNQADFMELVG</sequence>
<dbReference type="AlphaFoldDB" id="A0A9D0ZJ94"/>
<reference evidence="2" key="2">
    <citation type="journal article" date="2021" name="PeerJ">
        <title>Extensive microbial diversity within the chicken gut microbiome revealed by metagenomics and culture.</title>
        <authorList>
            <person name="Gilroy R."/>
            <person name="Ravi A."/>
            <person name="Getino M."/>
            <person name="Pursley I."/>
            <person name="Horton D.L."/>
            <person name="Alikhan N.F."/>
            <person name="Baker D."/>
            <person name="Gharbi K."/>
            <person name="Hall N."/>
            <person name="Watson M."/>
            <person name="Adriaenssens E.M."/>
            <person name="Foster-Nyarko E."/>
            <person name="Jarju S."/>
            <person name="Secka A."/>
            <person name="Antonio M."/>
            <person name="Oren A."/>
            <person name="Chaudhuri R.R."/>
            <person name="La Ragione R."/>
            <person name="Hildebrand F."/>
            <person name="Pallen M.J."/>
        </authorList>
    </citation>
    <scope>NUCLEOTIDE SEQUENCE</scope>
    <source>
        <strain evidence="2">ChiSjej6B24-2974</strain>
    </source>
</reference>
<dbReference type="EMBL" id="DVFZ01000007">
    <property type="protein sequence ID" value="HIQ81555.1"/>
    <property type="molecule type" value="Genomic_DNA"/>
</dbReference>
<keyword evidence="1" id="KW-0732">Signal</keyword>
<evidence type="ECO:0000256" key="1">
    <source>
        <dbReference type="SAM" id="SignalP"/>
    </source>
</evidence>
<feature type="signal peptide" evidence="1">
    <location>
        <begin position="1"/>
        <end position="21"/>
    </location>
</feature>
<dbReference type="PROSITE" id="PS51257">
    <property type="entry name" value="PROKAR_LIPOPROTEIN"/>
    <property type="match status" value="1"/>
</dbReference>
<protein>
    <recommendedName>
        <fullName evidence="4">Lipoprotein</fullName>
    </recommendedName>
</protein>
<reference evidence="2" key="1">
    <citation type="submission" date="2020-10" db="EMBL/GenBank/DDBJ databases">
        <authorList>
            <person name="Gilroy R."/>
        </authorList>
    </citation>
    <scope>NUCLEOTIDE SEQUENCE</scope>
    <source>
        <strain evidence="2">ChiSjej6B24-2974</strain>
    </source>
</reference>
<dbReference type="Proteomes" id="UP000824260">
    <property type="component" value="Unassembled WGS sequence"/>
</dbReference>
<name>A0A9D0ZJ94_9FIRM</name>
<gene>
    <name evidence="2" type="ORF">IAA52_00450</name>
</gene>
<organism evidence="2 3">
    <name type="scientific">Candidatus Pullichristensenella stercorigallinarum</name>
    <dbReference type="NCBI Taxonomy" id="2840909"/>
    <lineage>
        <taxon>Bacteria</taxon>
        <taxon>Bacillati</taxon>
        <taxon>Bacillota</taxon>
        <taxon>Clostridia</taxon>
        <taxon>Candidatus Pullichristensenella</taxon>
    </lineage>
</organism>